<dbReference type="GO" id="GO:0005975">
    <property type="term" value="P:carbohydrate metabolic process"/>
    <property type="evidence" value="ECO:0007669"/>
    <property type="project" value="UniProtKB-ARBA"/>
</dbReference>
<keyword evidence="3" id="KW-0378">Hydrolase</keyword>
<dbReference type="PANTHER" id="PTHR48098">
    <property type="entry name" value="ENTEROCHELIN ESTERASE-RELATED"/>
    <property type="match status" value="1"/>
</dbReference>
<gene>
    <name evidence="6" type="ORF">CFL01nite_01900</name>
</gene>
<dbReference type="Pfam" id="PF00756">
    <property type="entry name" value="Esterase"/>
    <property type="match status" value="1"/>
</dbReference>
<dbReference type="SUPFAM" id="SSF53474">
    <property type="entry name" value="alpha/beta-Hydrolases"/>
    <property type="match status" value="1"/>
</dbReference>
<protein>
    <submittedName>
        <fullName evidence="6">Enterochelin esterase</fullName>
    </submittedName>
</protein>
<reference evidence="6 7" key="1">
    <citation type="submission" date="2019-06" db="EMBL/GenBank/DDBJ databases">
        <title>Whole genome shotgun sequence of Corynebacterium flavescens NBRC 14136.</title>
        <authorList>
            <person name="Hosoyama A."/>
            <person name="Uohara A."/>
            <person name="Ohji S."/>
            <person name="Ichikawa N."/>
        </authorList>
    </citation>
    <scope>NUCLEOTIDE SEQUENCE [LARGE SCALE GENOMIC DNA]</scope>
    <source>
        <strain evidence="6 7">NBRC 14136</strain>
    </source>
</reference>
<evidence type="ECO:0000256" key="2">
    <source>
        <dbReference type="ARBA" id="ARBA00022490"/>
    </source>
</evidence>
<dbReference type="InterPro" id="IPR014756">
    <property type="entry name" value="Ig_E-set"/>
</dbReference>
<dbReference type="Proteomes" id="UP000315353">
    <property type="component" value="Unassembled WGS sequence"/>
</dbReference>
<dbReference type="EMBL" id="BJNB01000001">
    <property type="protein sequence ID" value="GEB96695.1"/>
    <property type="molecule type" value="Genomic_DNA"/>
</dbReference>
<dbReference type="SUPFAM" id="SSF81296">
    <property type="entry name" value="E set domains"/>
    <property type="match status" value="1"/>
</dbReference>
<evidence type="ECO:0000256" key="1">
    <source>
        <dbReference type="ARBA" id="ARBA00004496"/>
    </source>
</evidence>
<proteinExistence type="inferred from homology"/>
<evidence type="ECO:0000256" key="4">
    <source>
        <dbReference type="ARBA" id="ARBA00024201"/>
    </source>
</evidence>
<dbReference type="PANTHER" id="PTHR48098:SF3">
    <property type="entry name" value="IRON(III) ENTEROBACTIN ESTERASE"/>
    <property type="match status" value="1"/>
</dbReference>
<dbReference type="InterPro" id="IPR029058">
    <property type="entry name" value="AB_hydrolase_fold"/>
</dbReference>
<dbReference type="GO" id="GO:0005737">
    <property type="term" value="C:cytoplasm"/>
    <property type="evidence" value="ECO:0007669"/>
    <property type="project" value="UniProtKB-SubCell"/>
</dbReference>
<dbReference type="InterPro" id="IPR050583">
    <property type="entry name" value="Mycobacterial_A85_antigen"/>
</dbReference>
<comment type="subcellular location">
    <subcellularLocation>
        <location evidence="1">Cytoplasm</location>
    </subcellularLocation>
</comment>
<sequence>MSKTIPLNFEWIPTFDAARVYLHIGGVHNHHNARLNTMERGADGHWRDTVDVPEDLRASYRIVPVNAATASTTEDTNSPSFDLRTRWMQLYQNVVEGDNSLEYRYPPREPTESGRIVMPAAPAAPGWETGDALTQWSTEELDGRQVYLAGPADATELLVLFDAHHWIRTPLDAALHRLHAAGKLPRFRIAAIDTAANRVAELSRSPLMRSFIADTLLPHFPQYSPAHRVLSGQSLGGLTSLDIAIAQPGLCRGIVSNSGSYWFPHGSAQAGGSIAEDLHNGAAAALAAADTRVFMTVGKNEGMGMEIHTPAVARELEAAGVDSRLEITSTAHEMAAWEGGLTRGLCWLYS</sequence>
<dbReference type="InterPro" id="IPR000801">
    <property type="entry name" value="Esterase-like"/>
</dbReference>
<evidence type="ECO:0000259" key="5">
    <source>
        <dbReference type="Pfam" id="PF11806"/>
    </source>
</evidence>
<dbReference type="InterPro" id="IPR021764">
    <property type="entry name" value="Enterochelin_esterase_N"/>
</dbReference>
<dbReference type="GeneID" id="82880017"/>
<dbReference type="Gene3D" id="3.40.50.1820">
    <property type="entry name" value="alpha/beta hydrolase"/>
    <property type="match status" value="1"/>
</dbReference>
<evidence type="ECO:0000313" key="6">
    <source>
        <dbReference type="EMBL" id="GEB96695.1"/>
    </source>
</evidence>
<dbReference type="GO" id="GO:0005506">
    <property type="term" value="F:iron ion binding"/>
    <property type="evidence" value="ECO:0007669"/>
    <property type="project" value="InterPro"/>
</dbReference>
<dbReference type="Gene3D" id="2.60.40.10">
    <property type="entry name" value="Immunoglobulins"/>
    <property type="match status" value="1"/>
</dbReference>
<dbReference type="AlphaFoldDB" id="A0AB73B4A9"/>
<evidence type="ECO:0000313" key="7">
    <source>
        <dbReference type="Proteomes" id="UP000315353"/>
    </source>
</evidence>
<comment type="caution">
    <text evidence="6">The sequence shown here is derived from an EMBL/GenBank/DDBJ whole genome shotgun (WGS) entry which is preliminary data.</text>
</comment>
<feature type="domain" description="Enterochelin esterase N-terminal" evidence="5">
    <location>
        <begin position="17"/>
        <end position="127"/>
    </location>
</feature>
<keyword evidence="2" id="KW-0963">Cytoplasm</keyword>
<comment type="similarity">
    <text evidence="4">Belongs to the Fes family.</text>
</comment>
<evidence type="ECO:0000256" key="3">
    <source>
        <dbReference type="ARBA" id="ARBA00022801"/>
    </source>
</evidence>
<dbReference type="GO" id="GO:0008849">
    <property type="term" value="F:enterochelin esterase activity"/>
    <property type="evidence" value="ECO:0007669"/>
    <property type="project" value="InterPro"/>
</dbReference>
<dbReference type="RefSeq" id="WP_075729546.1">
    <property type="nucleotide sequence ID" value="NZ_BJNB01000001.1"/>
</dbReference>
<dbReference type="InterPro" id="IPR013783">
    <property type="entry name" value="Ig-like_fold"/>
</dbReference>
<name>A0AB73B4A9_CORFL</name>
<dbReference type="Pfam" id="PF11806">
    <property type="entry name" value="Enterochelin_N"/>
    <property type="match status" value="1"/>
</dbReference>
<organism evidence="6 7">
    <name type="scientific">Corynebacterium flavescens</name>
    <dbReference type="NCBI Taxonomy" id="28028"/>
    <lineage>
        <taxon>Bacteria</taxon>
        <taxon>Bacillati</taxon>
        <taxon>Actinomycetota</taxon>
        <taxon>Actinomycetes</taxon>
        <taxon>Mycobacteriales</taxon>
        <taxon>Corynebacteriaceae</taxon>
        <taxon>Corynebacterium</taxon>
    </lineage>
</organism>
<dbReference type="GO" id="GO:0006826">
    <property type="term" value="P:iron ion transport"/>
    <property type="evidence" value="ECO:0007669"/>
    <property type="project" value="InterPro"/>
</dbReference>
<accession>A0AB73B4A9</accession>